<protein>
    <submittedName>
        <fullName evidence="4">Uncharacterized protein</fullName>
    </submittedName>
</protein>
<keyword evidence="1" id="KW-1133">Transmembrane helix</keyword>
<keyword evidence="2" id="KW-0732">Signal</keyword>
<keyword evidence="1" id="KW-0472">Membrane</keyword>
<proteinExistence type="predicted"/>
<dbReference type="Proteomes" id="UP000887578">
    <property type="component" value="Unplaced"/>
</dbReference>
<feature type="chain" id="PRO_5036926362" evidence="2">
    <location>
        <begin position="18"/>
        <end position="237"/>
    </location>
</feature>
<organism evidence="3 4">
    <name type="scientific">Panagrolaimus davidi</name>
    <dbReference type="NCBI Taxonomy" id="227884"/>
    <lineage>
        <taxon>Eukaryota</taxon>
        <taxon>Metazoa</taxon>
        <taxon>Ecdysozoa</taxon>
        <taxon>Nematoda</taxon>
        <taxon>Chromadorea</taxon>
        <taxon>Rhabditida</taxon>
        <taxon>Tylenchina</taxon>
        <taxon>Panagrolaimomorpha</taxon>
        <taxon>Panagrolaimoidea</taxon>
        <taxon>Panagrolaimidae</taxon>
        <taxon>Panagrolaimus</taxon>
    </lineage>
</organism>
<dbReference type="AlphaFoldDB" id="A0A914PCJ0"/>
<evidence type="ECO:0000313" key="3">
    <source>
        <dbReference type="Proteomes" id="UP000887578"/>
    </source>
</evidence>
<sequence length="237" mass="26206">MFLSLTFLLLFITATNSRPNNFFTNETITLANESNEIVPMILTGDSSNVAIQYANDVKLTGPGTVDLILMDRNLDVDIDLNKCSDRVKFCYSSLDKNSEASPLCENDFCGFEVDGTSKTEIDLTGKKGIKRTFLDKCEPIQMIEIKTKYCGEYGASCKPLIVEVDKRITIIIKEASSSCQTLIKNARIYYPPTTTTTSTPLPSTIAPSETSDASSEWYIWVIIGVAFVFIIGIIIAM</sequence>
<feature type="signal peptide" evidence="2">
    <location>
        <begin position="1"/>
        <end position="17"/>
    </location>
</feature>
<evidence type="ECO:0000256" key="1">
    <source>
        <dbReference type="SAM" id="Phobius"/>
    </source>
</evidence>
<feature type="transmembrane region" description="Helical" evidence="1">
    <location>
        <begin position="217"/>
        <end position="236"/>
    </location>
</feature>
<keyword evidence="3" id="KW-1185">Reference proteome</keyword>
<evidence type="ECO:0000256" key="2">
    <source>
        <dbReference type="SAM" id="SignalP"/>
    </source>
</evidence>
<accession>A0A914PCJ0</accession>
<dbReference type="WBParaSite" id="PDA_v2.g13077.t1">
    <property type="protein sequence ID" value="PDA_v2.g13077.t1"/>
    <property type="gene ID" value="PDA_v2.g13077"/>
</dbReference>
<keyword evidence="1" id="KW-0812">Transmembrane</keyword>
<evidence type="ECO:0000313" key="4">
    <source>
        <dbReference type="WBParaSite" id="PDA_v2.g13077.t1"/>
    </source>
</evidence>
<name>A0A914PCJ0_9BILA</name>
<reference evidence="4" key="1">
    <citation type="submission" date="2022-11" db="UniProtKB">
        <authorList>
            <consortium name="WormBaseParasite"/>
        </authorList>
    </citation>
    <scope>IDENTIFICATION</scope>
</reference>